<feature type="region of interest" description="Disordered" evidence="1">
    <location>
        <begin position="1"/>
        <end position="26"/>
    </location>
</feature>
<name>A0A9P6R1T4_9FUNG</name>
<organism evidence="2 3">
    <name type="scientific">Dissophora globulifera</name>
    <dbReference type="NCBI Taxonomy" id="979702"/>
    <lineage>
        <taxon>Eukaryota</taxon>
        <taxon>Fungi</taxon>
        <taxon>Fungi incertae sedis</taxon>
        <taxon>Mucoromycota</taxon>
        <taxon>Mortierellomycotina</taxon>
        <taxon>Mortierellomycetes</taxon>
        <taxon>Mortierellales</taxon>
        <taxon>Mortierellaceae</taxon>
        <taxon>Dissophora</taxon>
    </lineage>
</organism>
<protein>
    <submittedName>
        <fullName evidence="2">Uncharacterized protein</fullName>
    </submittedName>
</protein>
<feature type="non-terminal residue" evidence="2">
    <location>
        <position position="74"/>
    </location>
</feature>
<keyword evidence="3" id="KW-1185">Reference proteome</keyword>
<evidence type="ECO:0000313" key="3">
    <source>
        <dbReference type="Proteomes" id="UP000738325"/>
    </source>
</evidence>
<dbReference type="EMBL" id="JAAAIP010001263">
    <property type="protein sequence ID" value="KAG0308617.1"/>
    <property type="molecule type" value="Genomic_DNA"/>
</dbReference>
<evidence type="ECO:0000313" key="2">
    <source>
        <dbReference type="EMBL" id="KAG0308617.1"/>
    </source>
</evidence>
<accession>A0A9P6R1T4</accession>
<dbReference type="Proteomes" id="UP000738325">
    <property type="component" value="Unassembled WGS sequence"/>
</dbReference>
<gene>
    <name evidence="2" type="ORF">BGZ99_001109</name>
</gene>
<dbReference type="AlphaFoldDB" id="A0A9P6R1T4"/>
<proteinExistence type="predicted"/>
<evidence type="ECO:0000256" key="1">
    <source>
        <dbReference type="SAM" id="MobiDB-lite"/>
    </source>
</evidence>
<sequence>MSTNYDSPIAQHYTSARRDPSYPTTTAVTMPARANKYQPTCKTRRPRHAYSLHHKRMENAVFKRHYPPACTYTT</sequence>
<comment type="caution">
    <text evidence="2">The sequence shown here is derived from an EMBL/GenBank/DDBJ whole genome shotgun (WGS) entry which is preliminary data.</text>
</comment>
<reference evidence="2" key="1">
    <citation type="journal article" date="2020" name="Fungal Divers.">
        <title>Resolving the Mortierellaceae phylogeny through synthesis of multi-gene phylogenetics and phylogenomics.</title>
        <authorList>
            <person name="Vandepol N."/>
            <person name="Liber J."/>
            <person name="Desiro A."/>
            <person name="Na H."/>
            <person name="Kennedy M."/>
            <person name="Barry K."/>
            <person name="Grigoriev I.V."/>
            <person name="Miller A.N."/>
            <person name="O'Donnell K."/>
            <person name="Stajich J.E."/>
            <person name="Bonito G."/>
        </authorList>
    </citation>
    <scope>NUCLEOTIDE SEQUENCE</scope>
    <source>
        <strain evidence="2">REB-010B</strain>
    </source>
</reference>